<sequence>MNKLVIDNLSKTFNIGNEFLEVFSNIKLEINQGTNIGITGKSGSGKSTFLQIVASLDKPSSGEIFFNDNKFNQMKNDELSKLRLENFGFVYQFHHLLEDMTILENVLLPNQYNKSDNKFNKEEIFNLLEKVGLSERLHHLPWKLSGGEKQRAAIVRAIVNKPNFLFLDEPTGNLDESNAKSIQELLINLSKDLKFSLITSSHDIEFIKMMDLKYEIINRDLIYYD</sequence>
<evidence type="ECO:0000313" key="6">
    <source>
        <dbReference type="EMBL" id="EJP72693.1"/>
    </source>
</evidence>
<dbReference type="AlphaFoldDB" id="J5KBQ0"/>
<dbReference type="InterPro" id="IPR017871">
    <property type="entry name" value="ABC_transporter-like_CS"/>
</dbReference>
<feature type="domain" description="ABC transporter" evidence="5">
    <location>
        <begin position="4"/>
        <end position="225"/>
    </location>
</feature>
<dbReference type="HOGENOM" id="CLU_000604_1_22_6"/>
<dbReference type="Proteomes" id="UP000010116">
    <property type="component" value="Unassembled WGS sequence"/>
</dbReference>
<evidence type="ECO:0000256" key="4">
    <source>
        <dbReference type="ARBA" id="ARBA00022840"/>
    </source>
</evidence>
<evidence type="ECO:0000256" key="1">
    <source>
        <dbReference type="ARBA" id="ARBA00005417"/>
    </source>
</evidence>
<dbReference type="InterPro" id="IPR017911">
    <property type="entry name" value="MacB-like_ATP-bd"/>
</dbReference>
<keyword evidence="6" id="KW-0449">Lipoprotein</keyword>
<dbReference type="InterPro" id="IPR003593">
    <property type="entry name" value="AAA+_ATPase"/>
</dbReference>
<comment type="similarity">
    <text evidence="1">Belongs to the ABC transporter superfamily.</text>
</comment>
<dbReference type="GO" id="GO:0005524">
    <property type="term" value="F:ATP binding"/>
    <property type="evidence" value="ECO:0007669"/>
    <property type="project" value="UniProtKB-KW"/>
</dbReference>
<dbReference type="GO" id="GO:0016887">
    <property type="term" value="F:ATP hydrolysis activity"/>
    <property type="evidence" value="ECO:0007669"/>
    <property type="project" value="InterPro"/>
</dbReference>
<dbReference type="EMBL" id="JH611190">
    <property type="protein sequence ID" value="EJP72693.1"/>
    <property type="molecule type" value="Genomic_DNA"/>
</dbReference>
<accession>J5KBQ0</accession>
<keyword evidence="3" id="KW-0547">Nucleotide-binding</keyword>
<keyword evidence="2" id="KW-0813">Transport</keyword>
<dbReference type="InterPro" id="IPR027417">
    <property type="entry name" value="P-loop_NTPase"/>
</dbReference>
<dbReference type="SMART" id="SM00382">
    <property type="entry name" value="AAA"/>
    <property type="match status" value="1"/>
</dbReference>
<dbReference type="InterPro" id="IPR003439">
    <property type="entry name" value="ABC_transporter-like_ATP-bd"/>
</dbReference>
<evidence type="ECO:0000256" key="3">
    <source>
        <dbReference type="ARBA" id="ARBA00022741"/>
    </source>
</evidence>
<organism evidence="6 7">
    <name type="scientific">SAR86 cluster bacterium SAR86B</name>
    <dbReference type="NCBI Taxonomy" id="1123867"/>
    <lineage>
        <taxon>Bacteria</taxon>
        <taxon>Pseudomonadati</taxon>
        <taxon>Pseudomonadota</taxon>
        <taxon>Gammaproteobacteria</taxon>
        <taxon>SAR86 cluster</taxon>
    </lineage>
</organism>
<proteinExistence type="inferred from homology"/>
<evidence type="ECO:0000256" key="2">
    <source>
        <dbReference type="ARBA" id="ARBA00022448"/>
    </source>
</evidence>
<dbReference type="PANTHER" id="PTHR42798">
    <property type="entry name" value="LIPOPROTEIN-RELEASING SYSTEM ATP-BINDING PROTEIN LOLD"/>
    <property type="match status" value="1"/>
</dbReference>
<reference evidence="6 7" key="1">
    <citation type="journal article" date="2012" name="ISME J.">
        <title>Genomic insights to SAR86, an abundant and uncultivated marine bacterial lineage.</title>
        <authorList>
            <person name="Dupont C.L."/>
            <person name="Rusch D.B."/>
            <person name="Yooseph S."/>
            <person name="Lombardo M.J."/>
            <person name="Richter R.A."/>
            <person name="Valas R."/>
            <person name="Novotny M."/>
            <person name="Yee-Greenbaum J."/>
            <person name="Selengut J.D."/>
            <person name="Haft D.H."/>
            <person name="Halpern A.L."/>
            <person name="Lasken R.S."/>
            <person name="Nealson K."/>
            <person name="Friedman R."/>
            <person name="Venter J.C."/>
        </authorList>
    </citation>
    <scope>NUCLEOTIDE SEQUENCE [LARGE SCALE GENOMIC DNA]</scope>
</reference>
<evidence type="ECO:0000313" key="7">
    <source>
        <dbReference type="Proteomes" id="UP000010116"/>
    </source>
</evidence>
<dbReference type="PROSITE" id="PS50893">
    <property type="entry name" value="ABC_TRANSPORTER_2"/>
    <property type="match status" value="1"/>
</dbReference>
<gene>
    <name evidence="6" type="primary">lolD</name>
    <name evidence="6" type="ORF">NT02SARS_1124</name>
</gene>
<dbReference type="Gene3D" id="3.40.50.300">
    <property type="entry name" value="P-loop containing nucleotide triphosphate hydrolases"/>
    <property type="match status" value="1"/>
</dbReference>
<keyword evidence="4 6" id="KW-0067">ATP-binding</keyword>
<evidence type="ECO:0000259" key="5">
    <source>
        <dbReference type="PROSITE" id="PS50893"/>
    </source>
</evidence>
<name>J5KBQ0_9GAMM</name>
<dbReference type="SUPFAM" id="SSF52540">
    <property type="entry name" value="P-loop containing nucleoside triphosphate hydrolases"/>
    <property type="match status" value="1"/>
</dbReference>
<dbReference type="PANTHER" id="PTHR42798:SF4">
    <property type="entry name" value="ABC TRANSPORTER DOMAIN-CONTAINING PROTEIN"/>
    <property type="match status" value="1"/>
</dbReference>
<dbReference type="Pfam" id="PF00005">
    <property type="entry name" value="ABC_tran"/>
    <property type="match status" value="1"/>
</dbReference>
<dbReference type="PROSITE" id="PS00211">
    <property type="entry name" value="ABC_TRANSPORTER_1"/>
    <property type="match status" value="1"/>
</dbReference>
<dbReference type="CDD" id="cd03255">
    <property type="entry name" value="ABC_MJ0796_LolCDE_FtsE"/>
    <property type="match status" value="1"/>
</dbReference>
<protein>
    <submittedName>
        <fullName evidence="6">Lipoprotein ABC transporter, ATP-binding protein</fullName>
    </submittedName>
</protein>